<proteinExistence type="predicted"/>
<dbReference type="InterPro" id="IPR027385">
    <property type="entry name" value="Beta-barrel_OMP"/>
</dbReference>
<feature type="chain" id="PRO_5037172722" description="Outer membrane protein beta-barrel domain-containing protein" evidence="2">
    <location>
        <begin position="23"/>
        <end position="168"/>
    </location>
</feature>
<dbReference type="InterPro" id="IPR011250">
    <property type="entry name" value="OMP/PagP_B-barrel"/>
</dbReference>
<dbReference type="SUPFAM" id="SSF56925">
    <property type="entry name" value="OMPA-like"/>
    <property type="match status" value="1"/>
</dbReference>
<dbReference type="Proteomes" id="UP000662572">
    <property type="component" value="Unassembled WGS sequence"/>
</dbReference>
<evidence type="ECO:0000256" key="2">
    <source>
        <dbReference type="SAM" id="SignalP"/>
    </source>
</evidence>
<organism evidence="4 5">
    <name type="scientific">Asticcacaulis endophyticus</name>
    <dbReference type="NCBI Taxonomy" id="1395890"/>
    <lineage>
        <taxon>Bacteria</taxon>
        <taxon>Pseudomonadati</taxon>
        <taxon>Pseudomonadota</taxon>
        <taxon>Alphaproteobacteria</taxon>
        <taxon>Caulobacterales</taxon>
        <taxon>Caulobacteraceae</taxon>
        <taxon>Asticcacaulis</taxon>
    </lineage>
</organism>
<sequence length="168" mass="17825">MNKIIASAAALALVATAGIASAETYGSIGVQNSKTSKSDSSLNSINARVGKKITPHFGVEGEAAVGTNSDSNATGTYKQTHRLGAYAVGYLPVTENIELIGRAGVSNTRLKRPEGVNMVENGNAFDYGVGAQYKVNDTYAVRGDYTRSEYREKHGDSDTVSLNLVRKF</sequence>
<dbReference type="Pfam" id="PF13505">
    <property type="entry name" value="OMP_b-brl"/>
    <property type="match status" value="1"/>
</dbReference>
<keyword evidence="5" id="KW-1185">Reference proteome</keyword>
<feature type="signal peptide" evidence="2">
    <location>
        <begin position="1"/>
        <end position="22"/>
    </location>
</feature>
<feature type="domain" description="Outer membrane protein beta-barrel" evidence="3">
    <location>
        <begin position="7"/>
        <end position="168"/>
    </location>
</feature>
<name>A0A918Q6S6_9CAUL</name>
<dbReference type="Gene3D" id="2.40.160.20">
    <property type="match status" value="1"/>
</dbReference>
<accession>A0A918Q6S6</accession>
<dbReference type="RefSeq" id="WP_189486446.1">
    <property type="nucleotide sequence ID" value="NZ_BMZB01000002.1"/>
</dbReference>
<evidence type="ECO:0000259" key="3">
    <source>
        <dbReference type="Pfam" id="PF13505"/>
    </source>
</evidence>
<reference evidence="4" key="2">
    <citation type="submission" date="2020-09" db="EMBL/GenBank/DDBJ databases">
        <authorList>
            <person name="Sun Q."/>
            <person name="Kim S."/>
        </authorList>
    </citation>
    <scope>NUCLEOTIDE SEQUENCE</scope>
    <source>
        <strain evidence="4">KCTC 32296</strain>
    </source>
</reference>
<comment type="caution">
    <text evidence="4">The sequence shown here is derived from an EMBL/GenBank/DDBJ whole genome shotgun (WGS) entry which is preliminary data.</text>
</comment>
<evidence type="ECO:0000313" key="4">
    <source>
        <dbReference type="EMBL" id="GGZ34834.1"/>
    </source>
</evidence>
<reference evidence="4" key="1">
    <citation type="journal article" date="2014" name="Int. J. Syst. Evol. Microbiol.">
        <title>Complete genome sequence of Corynebacterium casei LMG S-19264T (=DSM 44701T), isolated from a smear-ripened cheese.</title>
        <authorList>
            <consortium name="US DOE Joint Genome Institute (JGI-PGF)"/>
            <person name="Walter F."/>
            <person name="Albersmeier A."/>
            <person name="Kalinowski J."/>
            <person name="Ruckert C."/>
        </authorList>
    </citation>
    <scope>NUCLEOTIDE SEQUENCE</scope>
    <source>
        <strain evidence="4">KCTC 32296</strain>
    </source>
</reference>
<evidence type="ECO:0000256" key="1">
    <source>
        <dbReference type="ARBA" id="ARBA00022729"/>
    </source>
</evidence>
<evidence type="ECO:0000313" key="5">
    <source>
        <dbReference type="Proteomes" id="UP000662572"/>
    </source>
</evidence>
<protein>
    <recommendedName>
        <fullName evidence="3">Outer membrane protein beta-barrel domain-containing protein</fullName>
    </recommendedName>
</protein>
<keyword evidence="1 2" id="KW-0732">Signal</keyword>
<gene>
    <name evidence="4" type="ORF">GCM10011273_21650</name>
</gene>
<dbReference type="AlphaFoldDB" id="A0A918Q6S6"/>
<dbReference type="EMBL" id="BMZB01000002">
    <property type="protein sequence ID" value="GGZ34834.1"/>
    <property type="molecule type" value="Genomic_DNA"/>
</dbReference>